<sequence>MLFGIGRGVECDLLLTKGKRVTILVGFLMLLFAVGKNGEGLYASKNRDTLGATHDDDNTKPLTGKSFIRFESITFRRPKEVAEKQNEMQQSTGVVEAIIFEVKDSNKIGRAYMNTNAICCDPALAKDGLCKVGEVIIRQDPDNPGWPRRLHASFEGKSEEANMVLHTVEINKTGMYYLYFVFCDPELKGTLISGRTVWRNPEGYLPGKMAPLMTFYGLMSLAYLALGLLWFLRFVQHWKDIIQLHYQITAVIGLGMFEMALWYFEYSNFNATGSRPIGITLWAVTFTAIKKTVSRLLLLVVSMGYGVMRPTLGGITSKVILLGVVYFMASEALELVEHLGISMTFQEKPGSFWCYQWHFWMPALLFGSFHRYPKLWRSFRFGEAWPNLSSTESLPTPSQYQFCFQLLGLVMSDPLSELWRRAWIIPAFWTLLAFVLLVVICILLAPSDNPTRYAYETGEDDEEGLSLTGAGVIVAGDLASKIERKERKAAIASDHVFGVGEDLEEDKRE</sequence>
<dbReference type="PANTHER" id="PTHR21229">
    <property type="entry name" value="LUNG SEVEN TRANSMEMBRANE RECEPTOR"/>
    <property type="match status" value="1"/>
</dbReference>
<dbReference type="InterPro" id="IPR009637">
    <property type="entry name" value="GPR107/GPR108-like"/>
</dbReference>
<keyword evidence="2 6" id="KW-0812">Transmembrane</keyword>
<keyword evidence="3" id="KW-0732">Signal</keyword>
<evidence type="ECO:0000256" key="6">
    <source>
        <dbReference type="SAM" id="Phobius"/>
    </source>
</evidence>
<dbReference type="PANTHER" id="PTHR21229:SF79">
    <property type="entry name" value="TRANSMEMBRANE PROTEIN 87B-LIKE ISOFORM X1"/>
    <property type="match status" value="1"/>
</dbReference>
<feature type="transmembrane region" description="Helical" evidence="6">
    <location>
        <begin position="312"/>
        <end position="330"/>
    </location>
</feature>
<evidence type="ECO:0000256" key="4">
    <source>
        <dbReference type="ARBA" id="ARBA00022989"/>
    </source>
</evidence>
<feature type="transmembrane region" description="Helical" evidence="6">
    <location>
        <begin position="244"/>
        <end position="264"/>
    </location>
</feature>
<dbReference type="AlphaFoldDB" id="A0AAW2T8I5"/>
<feature type="domain" description="GOST seven transmembrane" evidence="7">
    <location>
        <begin position="403"/>
        <end position="450"/>
    </location>
</feature>
<keyword evidence="4 6" id="KW-1133">Transmembrane helix</keyword>
<dbReference type="Pfam" id="PF06814">
    <property type="entry name" value="GOST_TM"/>
    <property type="match status" value="2"/>
</dbReference>
<comment type="caution">
    <text evidence="8">The sequence shown here is derived from an EMBL/GenBank/DDBJ whole genome shotgun (WGS) entry which is preliminary data.</text>
</comment>
<gene>
    <name evidence="8" type="ORF">Slati_4138200</name>
</gene>
<evidence type="ECO:0000256" key="3">
    <source>
        <dbReference type="ARBA" id="ARBA00022729"/>
    </source>
</evidence>
<evidence type="ECO:0000259" key="7">
    <source>
        <dbReference type="Pfam" id="PF06814"/>
    </source>
</evidence>
<reference evidence="8" key="1">
    <citation type="submission" date="2020-06" db="EMBL/GenBank/DDBJ databases">
        <authorList>
            <person name="Li T."/>
            <person name="Hu X."/>
            <person name="Zhang T."/>
            <person name="Song X."/>
            <person name="Zhang H."/>
            <person name="Dai N."/>
            <person name="Sheng W."/>
            <person name="Hou X."/>
            <person name="Wei L."/>
        </authorList>
    </citation>
    <scope>NUCLEOTIDE SEQUENCE</scope>
    <source>
        <strain evidence="8">KEN1</strain>
        <tissue evidence="8">Leaf</tissue>
    </source>
</reference>
<feature type="transmembrane region" description="Helical" evidence="6">
    <location>
        <begin position="276"/>
        <end position="300"/>
    </location>
</feature>
<proteinExistence type="predicted"/>
<dbReference type="GO" id="GO:0016020">
    <property type="term" value="C:membrane"/>
    <property type="evidence" value="ECO:0007669"/>
    <property type="project" value="UniProtKB-SubCell"/>
</dbReference>
<comment type="subcellular location">
    <subcellularLocation>
        <location evidence="1">Membrane</location>
        <topology evidence="1">Multi-pass membrane protein</topology>
    </subcellularLocation>
</comment>
<evidence type="ECO:0000256" key="1">
    <source>
        <dbReference type="ARBA" id="ARBA00004141"/>
    </source>
</evidence>
<reference evidence="8" key="2">
    <citation type="journal article" date="2024" name="Plant">
        <title>Genomic evolution and insights into agronomic trait innovations of Sesamum species.</title>
        <authorList>
            <person name="Miao H."/>
            <person name="Wang L."/>
            <person name="Qu L."/>
            <person name="Liu H."/>
            <person name="Sun Y."/>
            <person name="Le M."/>
            <person name="Wang Q."/>
            <person name="Wei S."/>
            <person name="Zheng Y."/>
            <person name="Lin W."/>
            <person name="Duan Y."/>
            <person name="Cao H."/>
            <person name="Xiong S."/>
            <person name="Wang X."/>
            <person name="Wei L."/>
            <person name="Li C."/>
            <person name="Ma Q."/>
            <person name="Ju M."/>
            <person name="Zhao R."/>
            <person name="Li G."/>
            <person name="Mu C."/>
            <person name="Tian Q."/>
            <person name="Mei H."/>
            <person name="Zhang T."/>
            <person name="Gao T."/>
            <person name="Zhang H."/>
        </authorList>
    </citation>
    <scope>NUCLEOTIDE SEQUENCE</scope>
    <source>
        <strain evidence="8">KEN1</strain>
    </source>
</reference>
<dbReference type="InterPro" id="IPR053937">
    <property type="entry name" value="GOST_TM"/>
</dbReference>
<name>A0AAW2T8I5_9LAMI</name>
<evidence type="ECO:0000256" key="2">
    <source>
        <dbReference type="ARBA" id="ARBA00022692"/>
    </source>
</evidence>
<keyword evidence="5 6" id="KW-0472">Membrane</keyword>
<organism evidence="8">
    <name type="scientific">Sesamum latifolium</name>
    <dbReference type="NCBI Taxonomy" id="2727402"/>
    <lineage>
        <taxon>Eukaryota</taxon>
        <taxon>Viridiplantae</taxon>
        <taxon>Streptophyta</taxon>
        <taxon>Embryophyta</taxon>
        <taxon>Tracheophyta</taxon>
        <taxon>Spermatophyta</taxon>
        <taxon>Magnoliopsida</taxon>
        <taxon>eudicotyledons</taxon>
        <taxon>Gunneridae</taxon>
        <taxon>Pentapetalae</taxon>
        <taxon>asterids</taxon>
        <taxon>lamiids</taxon>
        <taxon>Lamiales</taxon>
        <taxon>Pedaliaceae</taxon>
        <taxon>Sesamum</taxon>
    </lineage>
</organism>
<dbReference type="GO" id="GO:0005794">
    <property type="term" value="C:Golgi apparatus"/>
    <property type="evidence" value="ECO:0007669"/>
    <property type="project" value="TreeGrafter"/>
</dbReference>
<accession>A0AAW2T8I5</accession>
<dbReference type="EMBL" id="JACGWN010000015">
    <property type="protein sequence ID" value="KAL0401083.1"/>
    <property type="molecule type" value="Genomic_DNA"/>
</dbReference>
<evidence type="ECO:0000313" key="8">
    <source>
        <dbReference type="EMBL" id="KAL0401083.1"/>
    </source>
</evidence>
<protein>
    <submittedName>
        <fullName evidence="8">Transmembrane protein 87B</fullName>
    </submittedName>
</protein>
<feature type="transmembrane region" description="Helical" evidence="6">
    <location>
        <begin position="213"/>
        <end position="232"/>
    </location>
</feature>
<evidence type="ECO:0000256" key="5">
    <source>
        <dbReference type="ARBA" id="ARBA00023136"/>
    </source>
</evidence>
<feature type="transmembrane region" description="Helical" evidence="6">
    <location>
        <begin position="422"/>
        <end position="445"/>
    </location>
</feature>
<feature type="domain" description="GOST seven transmembrane" evidence="7">
    <location>
        <begin position="211"/>
        <end position="344"/>
    </location>
</feature>